<dbReference type="AlphaFoldDB" id="A0A6J7Q0T4"/>
<accession>A0A6J7Q0T4</accession>
<feature type="region of interest" description="Disordered" evidence="1">
    <location>
        <begin position="1"/>
        <end position="25"/>
    </location>
</feature>
<dbReference type="EMBL" id="CAFBON010000340">
    <property type="protein sequence ID" value="CAB5011168.1"/>
    <property type="molecule type" value="Genomic_DNA"/>
</dbReference>
<evidence type="ECO:0000313" key="2">
    <source>
        <dbReference type="EMBL" id="CAB5011168.1"/>
    </source>
</evidence>
<sequence>MLARKPELNTEPSSATPMAPPSSRVVSLSAEATPCLWAGSVSVIKVVDGVIARPSPRPNSNRPGSTER</sequence>
<name>A0A6J7Q0T4_9ZZZZ</name>
<organism evidence="2">
    <name type="scientific">freshwater metagenome</name>
    <dbReference type="NCBI Taxonomy" id="449393"/>
    <lineage>
        <taxon>unclassified sequences</taxon>
        <taxon>metagenomes</taxon>
        <taxon>ecological metagenomes</taxon>
    </lineage>
</organism>
<protein>
    <submittedName>
        <fullName evidence="2">Unannotated protein</fullName>
    </submittedName>
</protein>
<reference evidence="2" key="1">
    <citation type="submission" date="2020-05" db="EMBL/GenBank/DDBJ databases">
        <authorList>
            <person name="Chiriac C."/>
            <person name="Salcher M."/>
            <person name="Ghai R."/>
            <person name="Kavagutti S V."/>
        </authorList>
    </citation>
    <scope>NUCLEOTIDE SEQUENCE</scope>
</reference>
<feature type="compositionally biased region" description="Low complexity" evidence="1">
    <location>
        <begin position="12"/>
        <end position="23"/>
    </location>
</feature>
<evidence type="ECO:0000256" key="1">
    <source>
        <dbReference type="SAM" id="MobiDB-lite"/>
    </source>
</evidence>
<gene>
    <name evidence="2" type="ORF">UFOPK3954_02318</name>
</gene>
<proteinExistence type="predicted"/>